<evidence type="ECO:0000313" key="5">
    <source>
        <dbReference type="EMBL" id="QPM67436.1"/>
    </source>
</evidence>
<dbReference type="CDD" id="cd03219">
    <property type="entry name" value="ABC_Mj1267_LivG_branched"/>
    <property type="match status" value="1"/>
</dbReference>
<protein>
    <submittedName>
        <fullName evidence="5">Lipopolysaccharide export system ATP-binding protein LptB</fullName>
        <ecNumber evidence="5">3.6.3.-</ecNumber>
    </submittedName>
</protein>
<dbReference type="InterPro" id="IPR051120">
    <property type="entry name" value="ABC_AA/LPS_Transport"/>
</dbReference>
<reference evidence="5 6" key="1">
    <citation type="journal article" date="2021" name="Nat. Commun.">
        <title>Isolation of a member of the candidate phylum Atribacteria reveals a unique cell membrane structure.</title>
        <authorList>
            <person name="Taiki K."/>
            <person name="Nobu M.K."/>
            <person name="Kusada H."/>
            <person name="Meng X.-Y."/>
            <person name="Hosoki N."/>
            <person name="Uematsu K."/>
            <person name="Yoshioka H."/>
            <person name="Kamagata Y."/>
            <person name="Tamaki H."/>
        </authorList>
    </citation>
    <scope>NUCLEOTIDE SEQUENCE [LARGE SCALE GENOMIC DNA]</scope>
    <source>
        <strain evidence="5 6">RT761</strain>
    </source>
</reference>
<dbReference type="KEGG" id="alam:RT761_00639"/>
<dbReference type="Proteomes" id="UP000594463">
    <property type="component" value="Chromosome"/>
</dbReference>
<proteinExistence type="predicted"/>
<evidence type="ECO:0000256" key="3">
    <source>
        <dbReference type="ARBA" id="ARBA00022840"/>
    </source>
</evidence>
<keyword evidence="3 5" id="KW-0067">ATP-binding</keyword>
<evidence type="ECO:0000256" key="1">
    <source>
        <dbReference type="ARBA" id="ARBA00022448"/>
    </source>
</evidence>
<evidence type="ECO:0000313" key="6">
    <source>
        <dbReference type="Proteomes" id="UP000594463"/>
    </source>
</evidence>
<keyword evidence="6" id="KW-1185">Reference proteome</keyword>
<dbReference type="PROSITE" id="PS50893">
    <property type="entry name" value="ABC_TRANSPORTER_2"/>
    <property type="match status" value="1"/>
</dbReference>
<dbReference type="GO" id="GO:0005886">
    <property type="term" value="C:plasma membrane"/>
    <property type="evidence" value="ECO:0007669"/>
    <property type="project" value="TreeGrafter"/>
</dbReference>
<dbReference type="GO" id="GO:0016887">
    <property type="term" value="F:ATP hydrolysis activity"/>
    <property type="evidence" value="ECO:0007669"/>
    <property type="project" value="InterPro"/>
</dbReference>
<name>A0A7T1AK84_ATRLM</name>
<dbReference type="GO" id="GO:0005524">
    <property type="term" value="F:ATP binding"/>
    <property type="evidence" value="ECO:0007669"/>
    <property type="project" value="UniProtKB-KW"/>
</dbReference>
<keyword evidence="5" id="KW-0378">Hydrolase</keyword>
<dbReference type="RefSeq" id="WP_218112638.1">
    <property type="nucleotide sequence ID" value="NZ_CP065383.1"/>
</dbReference>
<dbReference type="InterPro" id="IPR003439">
    <property type="entry name" value="ABC_transporter-like_ATP-bd"/>
</dbReference>
<organism evidence="5 6">
    <name type="scientific">Atribacter laminatus</name>
    <dbReference type="NCBI Taxonomy" id="2847778"/>
    <lineage>
        <taxon>Bacteria</taxon>
        <taxon>Pseudomonadati</taxon>
        <taxon>Atribacterota</taxon>
        <taxon>Atribacteria</taxon>
        <taxon>Atribacterales</taxon>
        <taxon>Atribacteraceae</taxon>
        <taxon>Atribacter</taxon>
    </lineage>
</organism>
<dbReference type="Pfam" id="PF00005">
    <property type="entry name" value="ABC_tran"/>
    <property type="match status" value="1"/>
</dbReference>
<feature type="domain" description="ABC transporter" evidence="4">
    <location>
        <begin position="4"/>
        <end position="246"/>
    </location>
</feature>
<gene>
    <name evidence="5" type="primary">lptB_3</name>
    <name evidence="5" type="ORF">RT761_00639</name>
</gene>
<dbReference type="EMBL" id="CP065383">
    <property type="protein sequence ID" value="QPM67436.1"/>
    <property type="molecule type" value="Genomic_DNA"/>
</dbReference>
<dbReference type="InterPro" id="IPR017871">
    <property type="entry name" value="ABC_transporter-like_CS"/>
</dbReference>
<dbReference type="InterPro" id="IPR003593">
    <property type="entry name" value="AAA+_ATPase"/>
</dbReference>
<dbReference type="PANTHER" id="PTHR45772">
    <property type="entry name" value="CONSERVED COMPONENT OF ABC TRANSPORTER FOR NATURAL AMINO ACIDS-RELATED"/>
    <property type="match status" value="1"/>
</dbReference>
<keyword evidence="1" id="KW-0813">Transport</keyword>
<keyword evidence="2" id="KW-0547">Nucleotide-binding</keyword>
<dbReference type="InterPro" id="IPR027417">
    <property type="entry name" value="P-loop_NTPase"/>
</dbReference>
<dbReference type="SUPFAM" id="SSF52540">
    <property type="entry name" value="P-loop containing nucleoside triphosphate hydrolases"/>
    <property type="match status" value="1"/>
</dbReference>
<dbReference type="EC" id="3.6.3.-" evidence="5"/>
<dbReference type="PANTHER" id="PTHR45772:SF3">
    <property type="entry name" value="ABC TRANSPORTER ATP-BINDING PROTEIN"/>
    <property type="match status" value="1"/>
</dbReference>
<dbReference type="Gene3D" id="3.40.50.300">
    <property type="entry name" value="P-loop containing nucleotide triphosphate hydrolases"/>
    <property type="match status" value="1"/>
</dbReference>
<evidence type="ECO:0000256" key="2">
    <source>
        <dbReference type="ARBA" id="ARBA00022741"/>
    </source>
</evidence>
<sequence>MSLLTTNGLVKHFGGLTAVNDVNLSIEENETLGIIGPNGSGKTTLFNLLTGFFLPSSGKVTFQGRDITRLSPERRVSMGMVRTFQLVSVFNSLKVWENLVPCITWSNKLNQSFWKFLTSSAYNTWDSAKEILELVELEGYAQVVTAELSYGDRRLLEIALSLSLKPKLLLLDEPFSGLSDVEITKVLSLLKTLKGKVTIAIIEHKISAIVDFIDRLSVMNEGHIICEGGPSEVLRDSLVNECYWGKEETFEVERQSETSFDRAQNSSF</sequence>
<accession>A0A7T1AK84</accession>
<dbReference type="AlphaFoldDB" id="A0A7T1AK84"/>
<dbReference type="SMART" id="SM00382">
    <property type="entry name" value="AAA"/>
    <property type="match status" value="1"/>
</dbReference>
<evidence type="ECO:0000259" key="4">
    <source>
        <dbReference type="PROSITE" id="PS50893"/>
    </source>
</evidence>
<dbReference type="PROSITE" id="PS00211">
    <property type="entry name" value="ABC_TRANSPORTER_1"/>
    <property type="match status" value="1"/>
</dbReference>